<keyword evidence="3" id="KW-1185">Reference proteome</keyword>
<feature type="region of interest" description="Disordered" evidence="1">
    <location>
        <begin position="21"/>
        <end position="48"/>
    </location>
</feature>
<gene>
    <name evidence="2" type="ORF">GALMADRAFT_253404</name>
</gene>
<dbReference type="EMBL" id="KL142391">
    <property type="protein sequence ID" value="KDR71695.1"/>
    <property type="molecule type" value="Genomic_DNA"/>
</dbReference>
<accession>A0A067SL59</accession>
<proteinExistence type="predicted"/>
<organism evidence="2 3">
    <name type="scientific">Galerina marginata (strain CBS 339.88)</name>
    <dbReference type="NCBI Taxonomy" id="685588"/>
    <lineage>
        <taxon>Eukaryota</taxon>
        <taxon>Fungi</taxon>
        <taxon>Dikarya</taxon>
        <taxon>Basidiomycota</taxon>
        <taxon>Agaricomycotina</taxon>
        <taxon>Agaricomycetes</taxon>
        <taxon>Agaricomycetidae</taxon>
        <taxon>Agaricales</taxon>
        <taxon>Agaricineae</taxon>
        <taxon>Strophariaceae</taxon>
        <taxon>Galerina</taxon>
    </lineage>
</organism>
<dbReference type="AlphaFoldDB" id="A0A067SL59"/>
<reference evidence="3" key="1">
    <citation type="journal article" date="2014" name="Proc. Natl. Acad. Sci. U.S.A.">
        <title>Extensive sampling of basidiomycete genomes demonstrates inadequacy of the white-rot/brown-rot paradigm for wood decay fungi.</title>
        <authorList>
            <person name="Riley R."/>
            <person name="Salamov A.A."/>
            <person name="Brown D.W."/>
            <person name="Nagy L.G."/>
            <person name="Floudas D."/>
            <person name="Held B.W."/>
            <person name="Levasseur A."/>
            <person name="Lombard V."/>
            <person name="Morin E."/>
            <person name="Otillar R."/>
            <person name="Lindquist E.A."/>
            <person name="Sun H."/>
            <person name="LaButti K.M."/>
            <person name="Schmutz J."/>
            <person name="Jabbour D."/>
            <person name="Luo H."/>
            <person name="Baker S.E."/>
            <person name="Pisabarro A.G."/>
            <person name="Walton J.D."/>
            <person name="Blanchette R.A."/>
            <person name="Henrissat B."/>
            <person name="Martin F."/>
            <person name="Cullen D."/>
            <person name="Hibbett D.S."/>
            <person name="Grigoriev I.V."/>
        </authorList>
    </citation>
    <scope>NUCLEOTIDE SEQUENCE [LARGE SCALE GENOMIC DNA]</scope>
    <source>
        <strain evidence="3">CBS 339.88</strain>
    </source>
</reference>
<dbReference type="HOGENOM" id="CLU_1647744_0_0_1"/>
<dbReference type="OrthoDB" id="1924260at2759"/>
<feature type="compositionally biased region" description="Basic and acidic residues" evidence="1">
    <location>
        <begin position="112"/>
        <end position="125"/>
    </location>
</feature>
<evidence type="ECO:0000313" key="3">
    <source>
        <dbReference type="Proteomes" id="UP000027222"/>
    </source>
</evidence>
<protein>
    <submittedName>
        <fullName evidence="2">Uncharacterized protein</fullName>
    </submittedName>
</protein>
<dbReference type="Proteomes" id="UP000027222">
    <property type="component" value="Unassembled WGS sequence"/>
</dbReference>
<dbReference type="STRING" id="685588.A0A067SL59"/>
<evidence type="ECO:0000313" key="2">
    <source>
        <dbReference type="EMBL" id="KDR71695.1"/>
    </source>
</evidence>
<feature type="region of interest" description="Disordered" evidence="1">
    <location>
        <begin position="112"/>
        <end position="161"/>
    </location>
</feature>
<feature type="compositionally biased region" description="Basic and acidic residues" evidence="1">
    <location>
        <begin position="138"/>
        <end position="148"/>
    </location>
</feature>
<feature type="non-terminal residue" evidence="2">
    <location>
        <position position="1"/>
    </location>
</feature>
<evidence type="ECO:0000256" key="1">
    <source>
        <dbReference type="SAM" id="MobiDB-lite"/>
    </source>
</evidence>
<name>A0A067SL59_GALM3</name>
<sequence length="161" mass="17712">ALLLLRITPNQSMHRRRIQLAPPADSASMASSSSRCTTSSPGPSITSTPNVLLNCPGIDLGEEQRGFKGRRRRCCLPVRSSFSFLSPIRPLSFIWPSDICASLNNITITTSDVKKRKEKERKADAKPPPGKHAKITKSPKEKGKEKARGMRRNAMTTRGGE</sequence>